<comment type="caution">
    <text evidence="2">The sequence shown here is derived from an EMBL/GenBank/DDBJ whole genome shotgun (WGS) entry which is preliminary data.</text>
</comment>
<name>A0AAD6SDR4_9AGAR</name>
<evidence type="ECO:0000313" key="2">
    <source>
        <dbReference type="EMBL" id="KAJ7023577.1"/>
    </source>
</evidence>
<accession>A0AAD6SDR4</accession>
<keyword evidence="3" id="KW-1185">Reference proteome</keyword>
<dbReference type="EMBL" id="JARJCM010000186">
    <property type="protein sequence ID" value="KAJ7023577.1"/>
    <property type="molecule type" value="Genomic_DNA"/>
</dbReference>
<organism evidence="2 3">
    <name type="scientific">Mycena alexandri</name>
    <dbReference type="NCBI Taxonomy" id="1745969"/>
    <lineage>
        <taxon>Eukaryota</taxon>
        <taxon>Fungi</taxon>
        <taxon>Dikarya</taxon>
        <taxon>Basidiomycota</taxon>
        <taxon>Agaricomycotina</taxon>
        <taxon>Agaricomycetes</taxon>
        <taxon>Agaricomycetidae</taxon>
        <taxon>Agaricales</taxon>
        <taxon>Marasmiineae</taxon>
        <taxon>Mycenaceae</taxon>
        <taxon>Mycena</taxon>
    </lineage>
</organism>
<feature type="transmembrane region" description="Helical" evidence="1">
    <location>
        <begin position="130"/>
        <end position="152"/>
    </location>
</feature>
<evidence type="ECO:0000313" key="3">
    <source>
        <dbReference type="Proteomes" id="UP001218188"/>
    </source>
</evidence>
<dbReference type="Proteomes" id="UP001218188">
    <property type="component" value="Unassembled WGS sequence"/>
</dbReference>
<feature type="transmembrane region" description="Helical" evidence="1">
    <location>
        <begin position="51"/>
        <end position="70"/>
    </location>
</feature>
<dbReference type="AlphaFoldDB" id="A0AAD6SDR4"/>
<reference evidence="2" key="1">
    <citation type="submission" date="2023-03" db="EMBL/GenBank/DDBJ databases">
        <title>Massive genome expansion in bonnet fungi (Mycena s.s.) driven by repeated elements and novel gene families across ecological guilds.</title>
        <authorList>
            <consortium name="Lawrence Berkeley National Laboratory"/>
            <person name="Harder C.B."/>
            <person name="Miyauchi S."/>
            <person name="Viragh M."/>
            <person name="Kuo A."/>
            <person name="Thoen E."/>
            <person name="Andreopoulos B."/>
            <person name="Lu D."/>
            <person name="Skrede I."/>
            <person name="Drula E."/>
            <person name="Henrissat B."/>
            <person name="Morin E."/>
            <person name="Kohler A."/>
            <person name="Barry K."/>
            <person name="LaButti K."/>
            <person name="Morin E."/>
            <person name="Salamov A."/>
            <person name="Lipzen A."/>
            <person name="Mereny Z."/>
            <person name="Hegedus B."/>
            <person name="Baldrian P."/>
            <person name="Stursova M."/>
            <person name="Weitz H."/>
            <person name="Taylor A."/>
            <person name="Grigoriev I.V."/>
            <person name="Nagy L.G."/>
            <person name="Martin F."/>
            <person name="Kauserud H."/>
        </authorList>
    </citation>
    <scope>NUCLEOTIDE SEQUENCE</scope>
    <source>
        <strain evidence="2">CBHHK200</strain>
    </source>
</reference>
<evidence type="ECO:0000256" key="1">
    <source>
        <dbReference type="SAM" id="Phobius"/>
    </source>
</evidence>
<feature type="transmembrane region" description="Helical" evidence="1">
    <location>
        <begin position="82"/>
        <end position="99"/>
    </location>
</feature>
<keyword evidence="1" id="KW-1133">Transmembrane helix</keyword>
<keyword evidence="1" id="KW-0812">Transmembrane</keyword>
<gene>
    <name evidence="2" type="ORF">C8F04DRAFT_179636</name>
</gene>
<proteinExistence type="predicted"/>
<protein>
    <submittedName>
        <fullName evidence="2">Uncharacterized protein</fullName>
    </submittedName>
</protein>
<keyword evidence="1" id="KW-0472">Membrane</keyword>
<sequence length="160" mass="17173">MINTLRACLWLASFSLTTGRWVLLATLGHGILVLAYPTTAVYSNTLHSAPIVAAAGMILHFGLHVLLAVVDAIISSKNRDRSYALFCAIAALLMAYEYLAQTAANVVGTAILKRSSYEGPLLDLSHAAQVGALAGALNVFFMAFYMLIFLGLEARWGPRS</sequence>